<dbReference type="KEGG" id="aswu:HUW51_17595"/>
<evidence type="ECO:0000313" key="5">
    <source>
        <dbReference type="Proteomes" id="UP000515237"/>
    </source>
</evidence>
<dbReference type="Proteomes" id="UP000515237">
    <property type="component" value="Chromosome"/>
</dbReference>
<feature type="signal peptide" evidence="3">
    <location>
        <begin position="1"/>
        <end position="19"/>
    </location>
</feature>
<dbReference type="AlphaFoldDB" id="A0A7G7GBB6"/>
<proteinExistence type="predicted"/>
<gene>
    <name evidence="4" type="ORF">HUW51_17595</name>
</gene>
<keyword evidence="3" id="KW-0732">Signal</keyword>
<accession>A0A7G7GBB6</accession>
<keyword evidence="1" id="KW-0677">Repeat</keyword>
<keyword evidence="5" id="KW-1185">Reference proteome</keyword>
<evidence type="ECO:0000256" key="2">
    <source>
        <dbReference type="ARBA" id="ARBA00022803"/>
    </source>
</evidence>
<dbReference type="Pfam" id="PF13181">
    <property type="entry name" value="TPR_8"/>
    <property type="match status" value="1"/>
</dbReference>
<dbReference type="Gene3D" id="1.25.40.10">
    <property type="entry name" value="Tetratricopeptide repeat domain"/>
    <property type="match status" value="3"/>
</dbReference>
<evidence type="ECO:0000313" key="4">
    <source>
        <dbReference type="EMBL" id="QNF34450.1"/>
    </source>
</evidence>
<organism evidence="4 5">
    <name type="scientific">Adhaeribacter swui</name>
    <dbReference type="NCBI Taxonomy" id="2086471"/>
    <lineage>
        <taxon>Bacteria</taxon>
        <taxon>Pseudomonadati</taxon>
        <taxon>Bacteroidota</taxon>
        <taxon>Cytophagia</taxon>
        <taxon>Cytophagales</taxon>
        <taxon>Hymenobacteraceae</taxon>
        <taxon>Adhaeribacter</taxon>
    </lineage>
</organism>
<dbReference type="EMBL" id="CP055156">
    <property type="protein sequence ID" value="QNF34450.1"/>
    <property type="molecule type" value="Genomic_DNA"/>
</dbReference>
<name>A0A7G7GBB6_9BACT</name>
<protein>
    <submittedName>
        <fullName evidence="4">Tetratricopeptide repeat protein</fullName>
    </submittedName>
</protein>
<keyword evidence="2" id="KW-0802">TPR repeat</keyword>
<feature type="chain" id="PRO_5028978284" evidence="3">
    <location>
        <begin position="20"/>
        <end position="337"/>
    </location>
</feature>
<evidence type="ECO:0000256" key="3">
    <source>
        <dbReference type="SAM" id="SignalP"/>
    </source>
</evidence>
<dbReference type="RefSeq" id="WP_185270930.1">
    <property type="nucleotide sequence ID" value="NZ_CP055156.1"/>
</dbReference>
<sequence length="337" mass="38381">MRLAVSFLFFFSLVVSVNAQVESLSELKQKIVTTKDTDTLKVILLNDIASKYRYRKPDSALIYARQSIYLARKLNYHYGEAEGLLQMAGIINLAGNYPKALKTILDATKIIENLNFGKEALLVKAYRHRSLLLSNMGNYKSALPFLSLALKLQKQHHLPEIEGTYNNLANVHVRLNNLDSAYFFAENSLRLAKSNPSRQNPYYIGTMGLVLEKSGRNQEAITYAREALKVGSLYGDDNIKIQIYNGLSKLYKKLNSSDSSIFYAQRALQLSKKLGFNNYTLEASKSLVDVFELQNKQDSVLKYLKIMLAAKDNLFSQQKIQEFQIVSFEEEERKKEA</sequence>
<dbReference type="SUPFAM" id="SSF48452">
    <property type="entry name" value="TPR-like"/>
    <property type="match status" value="1"/>
</dbReference>
<evidence type="ECO:0000256" key="1">
    <source>
        <dbReference type="ARBA" id="ARBA00022737"/>
    </source>
</evidence>
<dbReference type="InterPro" id="IPR019734">
    <property type="entry name" value="TPR_rpt"/>
</dbReference>
<dbReference type="SMART" id="SM00028">
    <property type="entry name" value="TPR"/>
    <property type="match status" value="5"/>
</dbReference>
<dbReference type="PANTHER" id="PTHR45641:SF19">
    <property type="entry name" value="NEPHROCYSTIN-3"/>
    <property type="match status" value="1"/>
</dbReference>
<reference evidence="4 5" key="1">
    <citation type="journal article" date="2018" name="Int. J. Syst. Evol. Microbiol.">
        <title>Adhaeribacter swui sp. nov., isolated from wet mud.</title>
        <authorList>
            <person name="Kim D.U."/>
            <person name="Kim K.W."/>
            <person name="Kang M.S."/>
            <person name="Kim J.Y."/>
            <person name="Jang J.H."/>
            <person name="Kim M.K."/>
        </authorList>
    </citation>
    <scope>NUCLEOTIDE SEQUENCE [LARGE SCALE GENOMIC DNA]</scope>
    <source>
        <strain evidence="4 5">KCTC 52873</strain>
    </source>
</reference>
<dbReference type="PANTHER" id="PTHR45641">
    <property type="entry name" value="TETRATRICOPEPTIDE REPEAT PROTEIN (AFU_ORTHOLOGUE AFUA_6G03870)"/>
    <property type="match status" value="1"/>
</dbReference>
<dbReference type="Pfam" id="PF13424">
    <property type="entry name" value="TPR_12"/>
    <property type="match status" value="1"/>
</dbReference>
<dbReference type="InterPro" id="IPR011990">
    <property type="entry name" value="TPR-like_helical_dom_sf"/>
</dbReference>